<dbReference type="HOGENOM" id="CLU_015118_0_0_1"/>
<dbReference type="eggNOG" id="ENOG502SGQ1">
    <property type="taxonomic scope" value="Eukaryota"/>
</dbReference>
<dbReference type="PANTHER" id="PTHR28159">
    <property type="entry name" value="TRAFFICKING PROTEIN PARTICLE COMPLEX II-SPECIFIC SUBUNIT 65"/>
    <property type="match status" value="1"/>
</dbReference>
<comment type="caution">
    <text evidence="3">The sequence shown here is derived from an EMBL/GenBank/DDBJ whole genome shotgun (WGS) entry which is preliminary data.</text>
</comment>
<accession>W9YIM5</accession>
<reference evidence="3 4" key="1">
    <citation type="submission" date="2013-03" db="EMBL/GenBank/DDBJ databases">
        <title>The Genome Sequence of Capronia coronata CBS 617.96.</title>
        <authorList>
            <consortium name="The Broad Institute Genomics Platform"/>
            <person name="Cuomo C."/>
            <person name="de Hoog S."/>
            <person name="Gorbushina A."/>
            <person name="Walker B."/>
            <person name="Young S.K."/>
            <person name="Zeng Q."/>
            <person name="Gargeya S."/>
            <person name="Fitzgerald M."/>
            <person name="Haas B."/>
            <person name="Abouelleil A."/>
            <person name="Allen A.W."/>
            <person name="Alvarado L."/>
            <person name="Arachchi H.M."/>
            <person name="Berlin A.M."/>
            <person name="Chapman S.B."/>
            <person name="Gainer-Dewar J."/>
            <person name="Goldberg J."/>
            <person name="Griggs A."/>
            <person name="Gujja S."/>
            <person name="Hansen M."/>
            <person name="Howarth C."/>
            <person name="Imamovic A."/>
            <person name="Ireland A."/>
            <person name="Larimer J."/>
            <person name="McCowan C."/>
            <person name="Murphy C."/>
            <person name="Pearson M."/>
            <person name="Poon T.W."/>
            <person name="Priest M."/>
            <person name="Roberts A."/>
            <person name="Saif S."/>
            <person name="Shea T."/>
            <person name="Sisk P."/>
            <person name="Sykes S."/>
            <person name="Wortman J."/>
            <person name="Nusbaum C."/>
            <person name="Birren B."/>
        </authorList>
    </citation>
    <scope>NUCLEOTIDE SEQUENCE [LARGE SCALE GENOMIC DNA]</scope>
    <source>
        <strain evidence="3 4">CBS 617.96</strain>
    </source>
</reference>
<dbReference type="Proteomes" id="UP000019484">
    <property type="component" value="Unassembled WGS sequence"/>
</dbReference>
<name>W9YIM5_9EURO</name>
<evidence type="ECO:0000313" key="4">
    <source>
        <dbReference type="Proteomes" id="UP000019484"/>
    </source>
</evidence>
<feature type="region of interest" description="Disordered" evidence="1">
    <location>
        <begin position="466"/>
        <end position="486"/>
    </location>
</feature>
<dbReference type="RefSeq" id="XP_007727275.1">
    <property type="nucleotide sequence ID" value="XM_007729085.1"/>
</dbReference>
<gene>
    <name evidence="3" type="ORF">A1O1_08223</name>
</gene>
<keyword evidence="4" id="KW-1185">Reference proteome</keyword>
<dbReference type="PANTHER" id="PTHR28159:SF1">
    <property type="entry name" value="TRAFFICKING PROTEIN PARTICLE COMPLEX II-SPECIFIC SUBUNIT 65"/>
    <property type="match status" value="1"/>
</dbReference>
<feature type="domain" description="Trafficking protein particle complex II-specific subunit 65 IgD3" evidence="2">
    <location>
        <begin position="406"/>
        <end position="585"/>
    </location>
</feature>
<feature type="compositionally biased region" description="Low complexity" evidence="1">
    <location>
        <begin position="386"/>
        <end position="399"/>
    </location>
</feature>
<evidence type="ECO:0000313" key="3">
    <source>
        <dbReference type="EMBL" id="EXJ82154.1"/>
    </source>
</evidence>
<dbReference type="GO" id="GO:0006891">
    <property type="term" value="P:intra-Golgi vesicle-mediated transport"/>
    <property type="evidence" value="ECO:0007669"/>
    <property type="project" value="InterPro"/>
</dbReference>
<protein>
    <recommendedName>
        <fullName evidence="2">Trafficking protein particle complex II-specific subunit 65 IgD3 domain-containing protein</fullName>
    </recommendedName>
</protein>
<dbReference type="GeneID" id="19163074"/>
<evidence type="ECO:0000259" key="2">
    <source>
        <dbReference type="Pfam" id="PF12735"/>
    </source>
</evidence>
<dbReference type="InterPro" id="IPR055420">
    <property type="entry name" value="IgD3_Trs65"/>
</dbReference>
<feature type="region of interest" description="Disordered" evidence="1">
    <location>
        <begin position="368"/>
        <end position="399"/>
    </location>
</feature>
<dbReference type="OrthoDB" id="5345392at2759"/>
<sequence length="591" mass="65424">MESEFFKASLLDTIIPDDTVAGVSEFLGAHSIAQSDTGHLFAVKEREILFFDERVKTYAVLRLPHCEEATLKAYLLRLSYKIDVWALDDSANNGTDTAPPPKDLVFSVENIQETEPLVLANQSRDSGHSLTLVWEVELTIHRPRFRASQASIILVPSAVVTAADEVENDQHTDLAPFQPLDSNILEPMRLIPGMEKAPPYLAASRLERVLPTPSRPKPRIHIAQVSSRRHRAVSAVVARIHYSKVNTFSPSMTNLALLDIEVIPYIPVELVVEHIDLVLRHGRTESLMPVFLPLQCRPGDCVTFMYRLTQAQSLDADMPLGGAVNPNIDILSIKICLEVIVKPRCRAVVVMDWTTHVDFTQALNPAFGPPSQPIQRANRPASLPVSTANGSSITTTTASTGLQPTYDMTLRTGLAVSFTASDRPVYVGRPFSWKVLVVNNSPKLAKIAIIPLPRIHRQTTQAQFFARRHAPKSSTASFHPRERRHTKTGEDIDIAQAIVDENVVYAMQHSNVAPSETDLMTLTAELRIGPLGPGQCHESEIRMIAFESGILRVDAMRIVDLVQEAEQDSVNPSVMADIRDLPDIDVKSLND</sequence>
<dbReference type="STRING" id="1182541.W9YIM5"/>
<dbReference type="GO" id="GO:1990071">
    <property type="term" value="C:TRAPPII protein complex"/>
    <property type="evidence" value="ECO:0007669"/>
    <property type="project" value="InterPro"/>
</dbReference>
<dbReference type="InterPro" id="IPR024662">
    <property type="entry name" value="Trs65"/>
</dbReference>
<dbReference type="Pfam" id="PF12735">
    <property type="entry name" value="IgD3_Trs65"/>
    <property type="match status" value="1"/>
</dbReference>
<dbReference type="AlphaFoldDB" id="W9YIM5"/>
<evidence type="ECO:0000256" key="1">
    <source>
        <dbReference type="SAM" id="MobiDB-lite"/>
    </source>
</evidence>
<dbReference type="EMBL" id="AMWN01000007">
    <property type="protein sequence ID" value="EXJ82154.1"/>
    <property type="molecule type" value="Genomic_DNA"/>
</dbReference>
<dbReference type="GO" id="GO:0005802">
    <property type="term" value="C:trans-Golgi network"/>
    <property type="evidence" value="ECO:0007669"/>
    <property type="project" value="TreeGrafter"/>
</dbReference>
<organism evidence="3 4">
    <name type="scientific">Capronia coronata CBS 617.96</name>
    <dbReference type="NCBI Taxonomy" id="1182541"/>
    <lineage>
        <taxon>Eukaryota</taxon>
        <taxon>Fungi</taxon>
        <taxon>Dikarya</taxon>
        <taxon>Ascomycota</taxon>
        <taxon>Pezizomycotina</taxon>
        <taxon>Eurotiomycetes</taxon>
        <taxon>Chaetothyriomycetidae</taxon>
        <taxon>Chaetothyriales</taxon>
        <taxon>Herpotrichiellaceae</taxon>
        <taxon>Capronia</taxon>
    </lineage>
</organism>
<proteinExistence type="predicted"/>